<dbReference type="Pfam" id="PF10613">
    <property type="entry name" value="Lig_chan-Glu_bd"/>
    <property type="match status" value="1"/>
</dbReference>
<feature type="binding site" evidence="15">
    <location>
        <position position="413"/>
    </location>
    <ligand>
        <name>L-glutamate</name>
        <dbReference type="ChEBI" id="CHEBI:29985"/>
    </ligand>
</feature>
<dbReference type="Gene3D" id="3.40.190.10">
    <property type="entry name" value="Periplasmic binding protein-like II"/>
    <property type="match status" value="2"/>
</dbReference>
<proteinExistence type="predicted"/>
<keyword evidence="8 18" id="KW-0472">Membrane</keyword>
<evidence type="ECO:0000256" key="15">
    <source>
        <dbReference type="PIRSR" id="PIRSR601508-1"/>
    </source>
</evidence>
<comment type="subcellular location">
    <subcellularLocation>
        <location evidence="1">Cell membrane</location>
        <topology evidence="1">Multi-pass membrane protein</topology>
    </subcellularLocation>
    <subcellularLocation>
        <location evidence="14">Postsynaptic cell membrane</location>
    </subcellularLocation>
</comment>
<dbReference type="InterPro" id="IPR001508">
    <property type="entry name" value="Iono_Glu_rcpt_met"/>
</dbReference>
<comment type="caution">
    <text evidence="22">The sequence shown here is derived from an EMBL/GenBank/DDBJ whole genome shotgun (WGS) entry which is preliminary data.</text>
</comment>
<organism evidence="22 23">
    <name type="scientific">Pocillopora damicornis</name>
    <name type="common">Cauliflower coral</name>
    <name type="synonym">Millepora damicornis</name>
    <dbReference type="NCBI Taxonomy" id="46731"/>
    <lineage>
        <taxon>Eukaryota</taxon>
        <taxon>Metazoa</taxon>
        <taxon>Cnidaria</taxon>
        <taxon>Anthozoa</taxon>
        <taxon>Hexacorallia</taxon>
        <taxon>Scleractinia</taxon>
        <taxon>Astrocoeniina</taxon>
        <taxon>Pocilloporidae</taxon>
        <taxon>Pocillopora</taxon>
    </lineage>
</organism>
<evidence type="ECO:0000256" key="19">
    <source>
        <dbReference type="SAM" id="SignalP"/>
    </source>
</evidence>
<dbReference type="SMART" id="SM00918">
    <property type="entry name" value="Lig_chan-Glu_bd"/>
    <property type="match status" value="1"/>
</dbReference>
<keyword evidence="2" id="KW-0813">Transport</keyword>
<feature type="site" description="Interaction with the cone snail toxin Con-ikot-ikot" evidence="16">
    <location>
        <position position="585"/>
    </location>
</feature>
<dbReference type="Gene3D" id="1.10.287.70">
    <property type="match status" value="1"/>
</dbReference>
<feature type="binding site" evidence="15">
    <location>
        <position position="627"/>
    </location>
    <ligand>
        <name>L-glutamate</name>
        <dbReference type="ChEBI" id="CHEBI:29985"/>
    </ligand>
</feature>
<reference evidence="22 23" key="1">
    <citation type="journal article" date="2018" name="Sci. Rep.">
        <title>Comparative analysis of the Pocillopora damicornis genome highlights role of immune system in coral evolution.</title>
        <authorList>
            <person name="Cunning R."/>
            <person name="Bay R.A."/>
            <person name="Gillette P."/>
            <person name="Baker A.C."/>
            <person name="Traylor-Knowles N."/>
        </authorList>
    </citation>
    <scope>NUCLEOTIDE SEQUENCE [LARGE SCALE GENOMIC DNA]</scope>
    <source>
        <strain evidence="22">RSMAS</strain>
        <tissue evidence="22">Whole animal</tissue>
    </source>
</reference>
<keyword evidence="7" id="KW-0406">Ion transport</keyword>
<feature type="domain" description="Ionotropic glutamate receptor C-terminal" evidence="20">
    <location>
        <begin position="331"/>
        <end position="691"/>
    </location>
</feature>
<keyword evidence="17" id="KW-1015">Disulfide bond</keyword>
<evidence type="ECO:0000259" key="21">
    <source>
        <dbReference type="SMART" id="SM00918"/>
    </source>
</evidence>
<evidence type="ECO:0000256" key="5">
    <source>
        <dbReference type="ARBA" id="ARBA00022989"/>
    </source>
</evidence>
<evidence type="ECO:0000256" key="17">
    <source>
        <dbReference type="PIRSR" id="PIRSR601508-3"/>
    </source>
</evidence>
<name>A0A3M6TZQ4_POCDA</name>
<evidence type="ECO:0000256" key="1">
    <source>
        <dbReference type="ARBA" id="ARBA00004651"/>
    </source>
</evidence>
<feature type="disulfide bond" evidence="17">
    <location>
        <begin position="640"/>
        <end position="705"/>
    </location>
</feature>
<feature type="transmembrane region" description="Helical" evidence="18">
    <location>
        <begin position="730"/>
        <end position="753"/>
    </location>
</feature>
<dbReference type="GO" id="GO:0038023">
    <property type="term" value="F:signaling receptor activity"/>
    <property type="evidence" value="ECO:0007669"/>
    <property type="project" value="InterPro"/>
</dbReference>
<evidence type="ECO:0000256" key="11">
    <source>
        <dbReference type="ARBA" id="ARBA00023257"/>
    </source>
</evidence>
<feature type="transmembrane region" description="Helical" evidence="18">
    <location>
        <begin position="459"/>
        <end position="477"/>
    </location>
</feature>
<evidence type="ECO:0000256" key="3">
    <source>
        <dbReference type="ARBA" id="ARBA00022475"/>
    </source>
</evidence>
<evidence type="ECO:0000256" key="12">
    <source>
        <dbReference type="ARBA" id="ARBA00023286"/>
    </source>
</evidence>
<feature type="transmembrane region" description="Helical" evidence="18">
    <location>
        <begin position="497"/>
        <end position="514"/>
    </location>
</feature>
<dbReference type="GO" id="GO:0015276">
    <property type="term" value="F:ligand-gated monoatomic ion channel activity"/>
    <property type="evidence" value="ECO:0007669"/>
    <property type="project" value="InterPro"/>
</dbReference>
<dbReference type="STRING" id="46731.A0A3M6TZQ4"/>
<feature type="binding site" evidence="15">
    <location>
        <position position="580"/>
    </location>
    <ligand>
        <name>L-glutamate</name>
        <dbReference type="ChEBI" id="CHEBI:29985"/>
    </ligand>
</feature>
<dbReference type="FunFam" id="3.40.190.10:FF:000024">
    <property type="entry name" value="Glutamate receptor, ionotropic, delta 1"/>
    <property type="match status" value="1"/>
</dbReference>
<dbReference type="OrthoDB" id="5984008at2759"/>
<evidence type="ECO:0000256" key="4">
    <source>
        <dbReference type="ARBA" id="ARBA00022692"/>
    </source>
</evidence>
<dbReference type="SUPFAM" id="SSF81324">
    <property type="entry name" value="Voltage-gated potassium channels"/>
    <property type="match status" value="1"/>
</dbReference>
<evidence type="ECO:0000256" key="13">
    <source>
        <dbReference type="ARBA" id="ARBA00023303"/>
    </source>
</evidence>
<keyword evidence="5 18" id="KW-1133">Transmembrane helix</keyword>
<keyword evidence="3" id="KW-1003">Cell membrane</keyword>
<feature type="binding site" evidence="15">
    <location>
        <position position="579"/>
    </location>
    <ligand>
        <name>L-glutamate</name>
        <dbReference type="ChEBI" id="CHEBI:29985"/>
    </ligand>
</feature>
<dbReference type="SUPFAM" id="SSF53822">
    <property type="entry name" value="Periplasmic binding protein-like I"/>
    <property type="match status" value="1"/>
</dbReference>
<keyword evidence="19" id="KW-0732">Signal</keyword>
<feature type="transmembrane region" description="Helical" evidence="18">
    <location>
        <begin position="526"/>
        <end position="552"/>
    </location>
</feature>
<keyword evidence="23" id="KW-1185">Reference proteome</keyword>
<evidence type="ECO:0000313" key="23">
    <source>
        <dbReference type="Proteomes" id="UP000275408"/>
    </source>
</evidence>
<evidence type="ECO:0000256" key="8">
    <source>
        <dbReference type="ARBA" id="ARBA00023136"/>
    </source>
</evidence>
<keyword evidence="4 18" id="KW-0812">Transmembrane</keyword>
<keyword evidence="9" id="KW-0675">Receptor</keyword>
<evidence type="ECO:0000256" key="6">
    <source>
        <dbReference type="ARBA" id="ARBA00023018"/>
    </source>
</evidence>
<feature type="chain" id="PRO_5018243530" description="Ionotropic glutamate receptor C-terminal domain-containing protein" evidence="19">
    <location>
        <begin position="19"/>
        <end position="765"/>
    </location>
</feature>
<dbReference type="InterPro" id="IPR001320">
    <property type="entry name" value="Iontro_rcpt_C"/>
</dbReference>
<dbReference type="InterPro" id="IPR015683">
    <property type="entry name" value="Ionotropic_Glu_rcpt"/>
</dbReference>
<keyword evidence="12" id="KW-1071">Ligand-gated ion channel</keyword>
<evidence type="ECO:0008006" key="24">
    <source>
        <dbReference type="Google" id="ProtNLM"/>
    </source>
</evidence>
<sequence length="765" mass="86998">MLWGQLIQTFFSATLISASNVITLIEGGAATTSGCALSTITGIPLIRLHGNNGPLDQCEKTIQMSAGYKDYAYATLDILKIYEWKNIVLVYEERRVHEAGHFLTVSQKLPLIINLVQFSGCDKNKELTEPAHRVIEKIQKFDAEVIILYLGKKNIELLLQQRPCQHEKTYIWIIQEQIPLNFTWYQNVVIALKLPHAEASLVDEMKHVVGDNFSDFINKELVAVSHDALHIIQEAVNTESCSSINGSDIRLEDRNTMLTCMRKVVLRGMTGLLQFTERGERERIELEILNLQNNYFKRVGTWNSTKGAVMTGNIKRNMDSPSSKKTLEERRLRVVVLLESPYVEERRKEDGGLFYEGYCIDFLNELARNLKFTYEIYTAPDGKYGAEMEDGTWNGVIGEIVNERADMALTALTITERREEVVDFSVPFMHYTSDILLKKASSEDKYELLQFMNPFDNQVWFANLATLVISSVAVFVINYYSPYGYKDDNGRGTSKEFSFFNSVWFALACMLQQGGDNTPKSLSGRILTGCYWFCVLICISTYTANLAAFFTVKNAVHPINNLGELTESSYSISVLSSSSTSEFFKTSDYETYKKIWRKIELDGTLVQTIAQGVQWVREKEDFALITDGPYLRKIVSKPPCDLEVVPGLGTAKGYALAFHDNDPHVHNFSLTILRLHENDFLASLERKWWESKSSCSVKEETCTICHFEQTVSFFHFVALSRKQIGLNSMLGVYLVLFVGMVVAFLTLLAEIYWKRKGEQGHNFVP</sequence>
<keyword evidence="13" id="KW-0407">Ion channel</keyword>
<dbReference type="Pfam" id="PF01094">
    <property type="entry name" value="ANF_receptor"/>
    <property type="match status" value="1"/>
</dbReference>
<keyword evidence="10" id="KW-0325">Glycoprotein</keyword>
<feature type="domain" description="Ionotropic glutamate receptor L-glutamate and glycine-binding" evidence="21">
    <location>
        <begin position="341"/>
        <end position="402"/>
    </location>
</feature>
<feature type="site" description="Crucial to convey clamshell closure to channel opening" evidence="16">
    <location>
        <position position="559"/>
    </location>
</feature>
<dbReference type="SMART" id="SM00079">
    <property type="entry name" value="PBPe"/>
    <property type="match status" value="1"/>
</dbReference>
<keyword evidence="11" id="KW-0628">Postsynaptic cell membrane</keyword>
<dbReference type="EMBL" id="RCHS01002572">
    <property type="protein sequence ID" value="RMX46799.1"/>
    <property type="molecule type" value="Genomic_DNA"/>
</dbReference>
<evidence type="ECO:0000256" key="10">
    <source>
        <dbReference type="ARBA" id="ARBA00023180"/>
    </source>
</evidence>
<evidence type="ECO:0000259" key="20">
    <source>
        <dbReference type="SMART" id="SM00079"/>
    </source>
</evidence>
<evidence type="ECO:0000256" key="16">
    <source>
        <dbReference type="PIRSR" id="PIRSR601508-2"/>
    </source>
</evidence>
<dbReference type="Proteomes" id="UP000275408">
    <property type="component" value="Unassembled WGS sequence"/>
</dbReference>
<dbReference type="InterPro" id="IPR019594">
    <property type="entry name" value="Glu/Gly-bd"/>
</dbReference>
<feature type="binding site" evidence="15">
    <location>
        <position position="418"/>
    </location>
    <ligand>
        <name>L-glutamate</name>
        <dbReference type="ChEBI" id="CHEBI:29985"/>
    </ligand>
</feature>
<evidence type="ECO:0000256" key="2">
    <source>
        <dbReference type="ARBA" id="ARBA00022448"/>
    </source>
</evidence>
<keyword evidence="6" id="KW-0770">Synapse</keyword>
<dbReference type="InterPro" id="IPR001828">
    <property type="entry name" value="ANF_lig-bd_rcpt"/>
</dbReference>
<protein>
    <recommendedName>
        <fullName evidence="24">Ionotropic glutamate receptor C-terminal domain-containing protein</fullName>
    </recommendedName>
</protein>
<dbReference type="FunFam" id="1.10.287.70:FF:000143">
    <property type="entry name" value="Probable glutamate receptor"/>
    <property type="match status" value="1"/>
</dbReference>
<dbReference type="PANTHER" id="PTHR18966">
    <property type="entry name" value="IONOTROPIC GLUTAMATE RECEPTOR"/>
    <property type="match status" value="1"/>
</dbReference>
<evidence type="ECO:0000256" key="18">
    <source>
        <dbReference type="SAM" id="Phobius"/>
    </source>
</evidence>
<dbReference type="InterPro" id="IPR028082">
    <property type="entry name" value="Peripla_BP_I"/>
</dbReference>
<dbReference type="Pfam" id="PF00060">
    <property type="entry name" value="Lig_chan"/>
    <property type="match status" value="1"/>
</dbReference>
<evidence type="ECO:0000256" key="9">
    <source>
        <dbReference type="ARBA" id="ARBA00023170"/>
    </source>
</evidence>
<evidence type="ECO:0000256" key="14">
    <source>
        <dbReference type="ARBA" id="ARBA00034100"/>
    </source>
</evidence>
<dbReference type="SUPFAM" id="SSF53850">
    <property type="entry name" value="Periplasmic binding protein-like II"/>
    <property type="match status" value="1"/>
</dbReference>
<accession>A0A3M6TZQ4</accession>
<dbReference type="GO" id="GO:0045211">
    <property type="term" value="C:postsynaptic membrane"/>
    <property type="evidence" value="ECO:0007669"/>
    <property type="project" value="UniProtKB-SubCell"/>
</dbReference>
<evidence type="ECO:0000313" key="22">
    <source>
        <dbReference type="EMBL" id="RMX46799.1"/>
    </source>
</evidence>
<evidence type="ECO:0000256" key="7">
    <source>
        <dbReference type="ARBA" id="ARBA00023065"/>
    </source>
</evidence>
<feature type="signal peptide" evidence="19">
    <location>
        <begin position="1"/>
        <end position="18"/>
    </location>
</feature>
<dbReference type="AlphaFoldDB" id="A0A3M6TZQ4"/>
<gene>
    <name evidence="22" type="ORF">pdam_00019548</name>
</gene>
<dbReference type="Gene3D" id="3.40.50.2300">
    <property type="match status" value="2"/>
</dbReference>
<dbReference type="PRINTS" id="PR00177">
    <property type="entry name" value="NMDARECEPTOR"/>
</dbReference>